<evidence type="ECO:0000313" key="3">
    <source>
        <dbReference type="EMBL" id="PRB92528.1"/>
    </source>
</evidence>
<reference evidence="4 5" key="1">
    <citation type="submission" date="2017-09" db="EMBL/GenBank/DDBJ databases">
        <title>Genomic, metabolic, and phenotypic characteristics of bacterial isolates from the natural microbiome of the model nematode Caenorhabditis elegans.</title>
        <authorList>
            <person name="Zimmermann J."/>
            <person name="Obeng N."/>
            <person name="Yang W."/>
            <person name="Obeng O."/>
            <person name="Kissoyan K."/>
            <person name="Pees B."/>
            <person name="Dirksen P."/>
            <person name="Hoppner M."/>
            <person name="Franke A."/>
            <person name="Rosenstiel P."/>
            <person name="Leippe M."/>
            <person name="Dierking K."/>
            <person name="Kaleta C."/>
            <person name="Schulenburg H."/>
        </authorList>
    </citation>
    <scope>NUCLEOTIDE SEQUENCE [LARGE SCALE GENOMIC DNA]</scope>
    <source>
        <strain evidence="2 5">MYb25</strain>
        <strain evidence="3 4">MYb44</strain>
    </source>
</reference>
<dbReference type="AlphaFoldDB" id="A0A2S9D1Y3"/>
<protein>
    <submittedName>
        <fullName evidence="2">Uncharacterized protein</fullName>
    </submittedName>
</protein>
<keyword evidence="1" id="KW-0812">Transmembrane</keyword>
<accession>A0A2S9D1Y3</accession>
<evidence type="ECO:0000256" key="1">
    <source>
        <dbReference type="SAM" id="Phobius"/>
    </source>
</evidence>
<sequence>MAILVFNAKEISGEIKIVLIALFIAILCFCVWMLFQKNKKNMTTHIIVDEKGIHHYCNRNIVHSITYAELHPNPETDQYDVLLTEYDESAPGLCIYFFEPELKKATRKTVNLNIDTVITNGNLLLKNFVKGILIFRPDLKIAPNVLDLYQLGEFRK</sequence>
<evidence type="ECO:0000313" key="5">
    <source>
        <dbReference type="Proteomes" id="UP000238534"/>
    </source>
</evidence>
<feature type="transmembrane region" description="Helical" evidence="1">
    <location>
        <begin position="15"/>
        <end position="35"/>
    </location>
</feature>
<dbReference type="EMBL" id="PCPH01000001">
    <property type="protein sequence ID" value="PRB92528.1"/>
    <property type="molecule type" value="Genomic_DNA"/>
</dbReference>
<keyword evidence="4" id="KW-1185">Reference proteome</keyword>
<keyword evidence="1" id="KW-0472">Membrane</keyword>
<evidence type="ECO:0000313" key="2">
    <source>
        <dbReference type="EMBL" id="PRB86775.1"/>
    </source>
</evidence>
<gene>
    <name evidence="2" type="ORF">CQ022_11145</name>
    <name evidence="3" type="ORF">CQ033_04815</name>
</gene>
<keyword evidence="1" id="KW-1133">Transmembrane helix</keyword>
<organism evidence="2 5">
    <name type="scientific">Chryseobacterium culicis</name>
    <dbReference type="NCBI Taxonomy" id="680127"/>
    <lineage>
        <taxon>Bacteria</taxon>
        <taxon>Pseudomonadati</taxon>
        <taxon>Bacteroidota</taxon>
        <taxon>Flavobacteriia</taxon>
        <taxon>Flavobacteriales</taxon>
        <taxon>Weeksellaceae</taxon>
        <taxon>Chryseobacterium group</taxon>
        <taxon>Chryseobacterium</taxon>
    </lineage>
</organism>
<evidence type="ECO:0000313" key="4">
    <source>
        <dbReference type="Proteomes" id="UP000238325"/>
    </source>
</evidence>
<name>A0A2S9D1Y3_CHRCI</name>
<proteinExistence type="predicted"/>
<dbReference type="Proteomes" id="UP000238534">
    <property type="component" value="Unassembled WGS sequence"/>
</dbReference>
<comment type="caution">
    <text evidence="2">The sequence shown here is derived from an EMBL/GenBank/DDBJ whole genome shotgun (WGS) entry which is preliminary data.</text>
</comment>
<dbReference type="Proteomes" id="UP000238325">
    <property type="component" value="Unassembled WGS sequence"/>
</dbReference>
<dbReference type="EMBL" id="PCPP01000001">
    <property type="protein sequence ID" value="PRB86775.1"/>
    <property type="molecule type" value="Genomic_DNA"/>
</dbReference>